<evidence type="ECO:0000256" key="21">
    <source>
        <dbReference type="PROSITE-ProRule" id="PRU00782"/>
    </source>
</evidence>
<dbReference type="PROSITE" id="PS00107">
    <property type="entry name" value="PROTEIN_KINASE_ATP"/>
    <property type="match status" value="1"/>
</dbReference>
<keyword evidence="7" id="KW-0716">Sensory transduction</keyword>
<evidence type="ECO:0000256" key="16">
    <source>
        <dbReference type="ARBA" id="ARBA00023212"/>
    </source>
</evidence>
<feature type="domain" description="Protein kinase" evidence="24">
    <location>
        <begin position="27"/>
        <end position="294"/>
    </location>
</feature>
<dbReference type="PRINTS" id="PR00193">
    <property type="entry name" value="MYOSINHEAVY"/>
</dbReference>
<dbReference type="InterPro" id="IPR000048">
    <property type="entry name" value="IQ_motif_EF-hand-BS"/>
</dbReference>
<feature type="compositionally biased region" description="Low complexity" evidence="23">
    <location>
        <begin position="1478"/>
        <end position="1494"/>
    </location>
</feature>
<dbReference type="Pfam" id="PF00612">
    <property type="entry name" value="IQ"/>
    <property type="match status" value="5"/>
</dbReference>
<reference evidence="26" key="2">
    <citation type="journal article" date="2021" name="Genome Biol. Evol.">
        <title>Developing a high-quality reference genome for a parasitic bivalve with doubly uniparental inheritance (Bivalvia: Unionida).</title>
        <authorList>
            <person name="Smith C.H."/>
        </authorList>
    </citation>
    <scope>NUCLEOTIDE SEQUENCE</scope>
    <source>
        <strain evidence="26">CHS0354</strain>
        <tissue evidence="26">Mantle</tissue>
    </source>
</reference>
<evidence type="ECO:0000256" key="13">
    <source>
        <dbReference type="ARBA" id="ARBA00023123"/>
    </source>
</evidence>
<gene>
    <name evidence="26" type="ORF">CHS0354_040671</name>
</gene>
<evidence type="ECO:0000256" key="17">
    <source>
        <dbReference type="ARBA" id="ARBA00023273"/>
    </source>
</evidence>
<feature type="compositionally biased region" description="Basic and acidic residues" evidence="23">
    <location>
        <begin position="1419"/>
        <end position="1430"/>
    </location>
</feature>
<feature type="binding site" evidence="21">
    <location>
        <begin position="436"/>
        <end position="443"/>
    </location>
    <ligand>
        <name>ATP</name>
        <dbReference type="ChEBI" id="CHEBI:30616"/>
    </ligand>
</feature>
<dbReference type="Pfam" id="PF00063">
    <property type="entry name" value="Myosin_head"/>
    <property type="match status" value="1"/>
</dbReference>
<evidence type="ECO:0000256" key="11">
    <source>
        <dbReference type="ARBA" id="ARBA00022777"/>
    </source>
</evidence>
<feature type="region of interest" description="Disordered" evidence="23">
    <location>
        <begin position="1280"/>
        <end position="1299"/>
    </location>
</feature>
<keyword evidence="6" id="KW-0723">Serine/threonine-protein kinase</keyword>
<dbReference type="InterPro" id="IPR027417">
    <property type="entry name" value="P-loop_NTPase"/>
</dbReference>
<comment type="similarity">
    <text evidence="21">Belongs to the TRAFAC class myosin-kinesin ATPase superfamily. Myosin family.</text>
</comment>
<dbReference type="InterPro" id="IPR052409">
    <property type="entry name" value="Myosin-III_kinase_activity"/>
</dbReference>
<evidence type="ECO:0000256" key="8">
    <source>
        <dbReference type="ARBA" id="ARBA00022679"/>
    </source>
</evidence>
<name>A0AAE0TCL5_9BIVA</name>
<dbReference type="GO" id="GO:0000146">
    <property type="term" value="F:microfilament motor activity"/>
    <property type="evidence" value="ECO:0007669"/>
    <property type="project" value="TreeGrafter"/>
</dbReference>
<evidence type="ECO:0000256" key="2">
    <source>
        <dbReference type="ARBA" id="ARBA00004316"/>
    </source>
</evidence>
<evidence type="ECO:0000259" key="25">
    <source>
        <dbReference type="PROSITE" id="PS51456"/>
    </source>
</evidence>
<dbReference type="GO" id="GO:0007601">
    <property type="term" value="P:visual perception"/>
    <property type="evidence" value="ECO:0007669"/>
    <property type="project" value="UniProtKB-KW"/>
</dbReference>
<dbReference type="CDD" id="cd23767">
    <property type="entry name" value="IQCD"/>
    <property type="match status" value="1"/>
</dbReference>
<evidence type="ECO:0000256" key="18">
    <source>
        <dbReference type="ARBA" id="ARBA00023305"/>
    </source>
</evidence>
<keyword evidence="10 21" id="KW-0547">Nucleotide-binding</keyword>
<evidence type="ECO:0000313" key="26">
    <source>
        <dbReference type="EMBL" id="KAK3607766.1"/>
    </source>
</evidence>
<feature type="region of interest" description="Disordered" evidence="23">
    <location>
        <begin position="1360"/>
        <end position="1399"/>
    </location>
</feature>
<keyword evidence="17" id="KW-0966">Cell projection</keyword>
<keyword evidence="27" id="KW-1185">Reference proteome</keyword>
<organism evidence="26 27">
    <name type="scientific">Potamilus streckersoni</name>
    <dbReference type="NCBI Taxonomy" id="2493646"/>
    <lineage>
        <taxon>Eukaryota</taxon>
        <taxon>Metazoa</taxon>
        <taxon>Spiralia</taxon>
        <taxon>Lophotrochozoa</taxon>
        <taxon>Mollusca</taxon>
        <taxon>Bivalvia</taxon>
        <taxon>Autobranchia</taxon>
        <taxon>Heteroconchia</taxon>
        <taxon>Palaeoheterodonta</taxon>
        <taxon>Unionida</taxon>
        <taxon>Unionoidea</taxon>
        <taxon>Unionidae</taxon>
        <taxon>Ambleminae</taxon>
        <taxon>Lampsilini</taxon>
        <taxon>Potamilus</taxon>
    </lineage>
</organism>
<evidence type="ECO:0000256" key="9">
    <source>
        <dbReference type="ARBA" id="ARBA00022737"/>
    </source>
</evidence>
<keyword evidence="14 21" id="KW-0505">Motor protein</keyword>
<keyword evidence="13 21" id="KW-0518">Myosin</keyword>
<feature type="domain" description="Myosin motor" evidence="25">
    <location>
        <begin position="343"/>
        <end position="1078"/>
    </location>
</feature>
<evidence type="ECO:0000259" key="24">
    <source>
        <dbReference type="PROSITE" id="PS50011"/>
    </source>
</evidence>
<dbReference type="PROSITE" id="PS51456">
    <property type="entry name" value="MYOSIN_MOTOR"/>
    <property type="match status" value="1"/>
</dbReference>
<dbReference type="PROSITE" id="PS50096">
    <property type="entry name" value="IQ"/>
    <property type="match status" value="6"/>
</dbReference>
<dbReference type="InterPro" id="IPR036961">
    <property type="entry name" value="Kinesin_motor_dom_sf"/>
</dbReference>
<dbReference type="Proteomes" id="UP001195483">
    <property type="component" value="Unassembled WGS sequence"/>
</dbReference>
<comment type="catalytic activity">
    <reaction evidence="20">
        <text>L-seryl-[protein] + ATP = O-phospho-L-seryl-[protein] + ADP + H(+)</text>
        <dbReference type="Rhea" id="RHEA:17989"/>
        <dbReference type="Rhea" id="RHEA-COMP:9863"/>
        <dbReference type="Rhea" id="RHEA-COMP:11604"/>
        <dbReference type="ChEBI" id="CHEBI:15378"/>
        <dbReference type="ChEBI" id="CHEBI:29999"/>
        <dbReference type="ChEBI" id="CHEBI:30616"/>
        <dbReference type="ChEBI" id="CHEBI:83421"/>
        <dbReference type="ChEBI" id="CHEBI:456216"/>
        <dbReference type="EC" id="2.7.11.1"/>
    </reaction>
</comment>
<comment type="caution">
    <text evidence="26">The sequence shown here is derived from an EMBL/GenBank/DDBJ whole genome shotgun (WGS) entry which is preliminary data.</text>
</comment>
<dbReference type="InterPro" id="IPR011009">
    <property type="entry name" value="Kinase-like_dom_sf"/>
</dbReference>
<dbReference type="GO" id="GO:0005524">
    <property type="term" value="F:ATP binding"/>
    <property type="evidence" value="ECO:0007669"/>
    <property type="project" value="UniProtKB-UniRule"/>
</dbReference>
<dbReference type="EC" id="2.7.11.1" evidence="4"/>
<dbReference type="InterPro" id="IPR000719">
    <property type="entry name" value="Prot_kinase_dom"/>
</dbReference>
<dbReference type="GO" id="GO:0030832">
    <property type="term" value="P:regulation of actin filament length"/>
    <property type="evidence" value="ECO:0007669"/>
    <property type="project" value="TreeGrafter"/>
</dbReference>
<dbReference type="EMBL" id="JAEAOA010002341">
    <property type="protein sequence ID" value="KAK3607766.1"/>
    <property type="molecule type" value="Genomic_DNA"/>
</dbReference>
<keyword evidence="18" id="KW-0844">Vision</keyword>
<dbReference type="Gene3D" id="3.40.850.10">
    <property type="entry name" value="Kinesin motor domain"/>
    <property type="match status" value="1"/>
</dbReference>
<keyword evidence="16" id="KW-0206">Cytoskeleton</keyword>
<dbReference type="FunFam" id="1.10.510.10:FF:000421">
    <property type="entry name" value="Serine/threonine-protein kinase PAK 6"/>
    <property type="match status" value="1"/>
</dbReference>
<dbReference type="InterPro" id="IPR008271">
    <property type="entry name" value="Ser/Thr_kinase_AS"/>
</dbReference>
<evidence type="ECO:0000256" key="19">
    <source>
        <dbReference type="ARBA" id="ARBA00047899"/>
    </source>
</evidence>
<dbReference type="Gene3D" id="1.10.510.10">
    <property type="entry name" value="Transferase(Phosphotransferase) domain 1"/>
    <property type="match status" value="1"/>
</dbReference>
<dbReference type="PROSITE" id="PS50011">
    <property type="entry name" value="PROTEIN_KINASE_DOM"/>
    <property type="match status" value="1"/>
</dbReference>
<dbReference type="Gene3D" id="1.20.5.190">
    <property type="match status" value="3"/>
</dbReference>
<keyword evidence="11" id="KW-0418">Kinase</keyword>
<proteinExistence type="inferred from homology"/>
<dbReference type="Pfam" id="PF00069">
    <property type="entry name" value="Pkinase"/>
    <property type="match status" value="1"/>
</dbReference>
<dbReference type="Gene3D" id="3.30.200.20">
    <property type="entry name" value="Phosphorylase Kinase, domain 1"/>
    <property type="match status" value="1"/>
</dbReference>
<feature type="binding site" evidence="22">
    <location>
        <position position="56"/>
    </location>
    <ligand>
        <name>ATP</name>
        <dbReference type="ChEBI" id="CHEBI:30616"/>
    </ligand>
</feature>
<evidence type="ECO:0000256" key="15">
    <source>
        <dbReference type="ARBA" id="ARBA00023203"/>
    </source>
</evidence>
<dbReference type="InterPro" id="IPR001609">
    <property type="entry name" value="Myosin_head_motor_dom-like"/>
</dbReference>
<dbReference type="GO" id="GO:0042995">
    <property type="term" value="C:cell projection"/>
    <property type="evidence" value="ECO:0007669"/>
    <property type="project" value="UniProtKB-SubCell"/>
</dbReference>
<dbReference type="GO" id="GO:0016459">
    <property type="term" value="C:myosin complex"/>
    <property type="evidence" value="ECO:0007669"/>
    <property type="project" value="UniProtKB-KW"/>
</dbReference>
<evidence type="ECO:0000256" key="3">
    <source>
        <dbReference type="ARBA" id="ARBA00006998"/>
    </source>
</evidence>
<evidence type="ECO:0000256" key="20">
    <source>
        <dbReference type="ARBA" id="ARBA00048679"/>
    </source>
</evidence>
<feature type="region of interest" description="Actin-binding" evidence="21">
    <location>
        <begin position="959"/>
        <end position="981"/>
    </location>
</feature>
<dbReference type="Gene3D" id="1.10.10.820">
    <property type="match status" value="1"/>
</dbReference>
<dbReference type="Gene3D" id="6.20.240.20">
    <property type="match status" value="1"/>
</dbReference>
<dbReference type="Gene3D" id="1.20.58.530">
    <property type="match status" value="1"/>
</dbReference>
<dbReference type="PANTHER" id="PTHR46256:SF3">
    <property type="entry name" value="MYOSIN MOTOR DOMAIN-CONTAINING PROTEIN"/>
    <property type="match status" value="1"/>
</dbReference>
<feature type="region of interest" description="Disordered" evidence="23">
    <location>
        <begin position="1419"/>
        <end position="1458"/>
    </location>
</feature>
<feature type="region of interest" description="Disordered" evidence="23">
    <location>
        <begin position="1478"/>
        <end position="1549"/>
    </location>
</feature>
<evidence type="ECO:0000256" key="14">
    <source>
        <dbReference type="ARBA" id="ARBA00023175"/>
    </source>
</evidence>
<dbReference type="SUPFAM" id="SSF52540">
    <property type="entry name" value="P-loop containing nucleoside triphosphate hydrolases"/>
    <property type="match status" value="2"/>
</dbReference>
<dbReference type="SUPFAM" id="SSF56112">
    <property type="entry name" value="Protein kinase-like (PK-like)"/>
    <property type="match status" value="1"/>
</dbReference>
<protein>
    <recommendedName>
        <fullName evidence="4">non-specific serine/threonine protein kinase</fullName>
        <ecNumber evidence="4">2.7.11.1</ecNumber>
    </recommendedName>
</protein>
<reference evidence="26" key="3">
    <citation type="submission" date="2023-05" db="EMBL/GenBank/DDBJ databases">
        <authorList>
            <person name="Smith C.H."/>
        </authorList>
    </citation>
    <scope>NUCLEOTIDE SEQUENCE</scope>
    <source>
        <strain evidence="26">CHS0354</strain>
        <tissue evidence="26">Mantle</tissue>
    </source>
</reference>
<dbReference type="CDD" id="cd01379">
    <property type="entry name" value="MYSc_Myo3"/>
    <property type="match status" value="1"/>
</dbReference>
<dbReference type="SMART" id="SM00015">
    <property type="entry name" value="IQ"/>
    <property type="match status" value="6"/>
</dbReference>
<evidence type="ECO:0000256" key="6">
    <source>
        <dbReference type="ARBA" id="ARBA00022527"/>
    </source>
</evidence>
<evidence type="ECO:0000256" key="5">
    <source>
        <dbReference type="ARBA" id="ARBA00022490"/>
    </source>
</evidence>
<dbReference type="SMART" id="SM00242">
    <property type="entry name" value="MYSc"/>
    <property type="match status" value="1"/>
</dbReference>
<feature type="compositionally biased region" description="Polar residues" evidence="23">
    <location>
        <begin position="1282"/>
        <end position="1294"/>
    </location>
</feature>
<dbReference type="PANTHER" id="PTHR46256">
    <property type="entry name" value="AGAP011099-PA"/>
    <property type="match status" value="1"/>
</dbReference>
<evidence type="ECO:0000256" key="10">
    <source>
        <dbReference type="ARBA" id="ARBA00022741"/>
    </source>
</evidence>
<evidence type="ECO:0000256" key="1">
    <source>
        <dbReference type="ARBA" id="ARBA00004245"/>
    </source>
</evidence>
<comment type="subcellular location">
    <subcellularLocation>
        <location evidence="2">Cell projection</location>
    </subcellularLocation>
    <subcellularLocation>
        <location evidence="1">Cytoplasm</location>
        <location evidence="1">Cytoskeleton</location>
    </subcellularLocation>
</comment>
<sequence>MTDMFRMYDKYSKKIKFAELRDPEESWELQDIIGEGTYGEVYSAKNKHTGHWAAVKVLESIHEVIEEIEEEYTILRDFNDHLNMPRFYDLCLKKGDMGTEDQVWIVMELCNRGSVTDLSKVLIDQNESMGEVLIAHVLKEILKVLHFLHKNHVVHRDIKGHNILITEEGNIKLVDFGISSHMDRTLGKRKTSVGTPYWMAPEVIACERQFEYKYDIRCDVWSLGITAIELADGEPPLADKHPMRALFRIPRNPPPKLKSPEKWSATFKDFIAQCLIKDFETRPFSWDLLDHPFIKQVPQDTSHLKEKLIALTAQMERIIHEPDATTKQGRLKSHRKSRKEPLQTVDDLAMLEVLDEEAIVSQLNIRYDQGTIYTYIGDILLAVNPFTPLTIYGEQQTKMYINAAKGDNPPHIFAVADQAFQMMMHNKKHQCIVISGESGAGKTESANFLVQQLTLLGKAPNRTLEERLLQVNPLMEAFGNAKTVINDNSSRFGKYLEMFYTGNGTVVGAKITEYLLEKSRVISQATGEQNFHIFYYVHDGLSTDDKNQVYHLKDRHKYSYIGQYTSKTPDVSTVSVNRSKFKAIQHCFDIIGFKPEEVSSVYGIIAAILHIGNIEFKERQSEVYAGDACTVADMSLVDVSCDLLGLETKDIVEVLTTTGMVARGEVIIRENSVPEAIDARDAMAKALYGRLFSWIVNRINVLFKPDQAKDGSKDDFIIIGLLDIFGFENFPQNSFEQLCINIANEQIQYYFNQHIFAWELQEYKNEGVDGSNVTFIDNRNLLDMFLMKPLGLLALLDEESHFPKATDQTLVDKFHQNIKSAYYTRPKGNNLVFCIDHYAGAVVYDAVGFLEKNRDRLPVELINVLRSSSNIVVQSLFQTPLTKTGNLAEGSWASKATSGQSSIVTSHGSTGGISIKSFGGKNNAASGMGGSKIYGALGSASASMTRVQQTVATYFRFSLMDLLAKMVAGSPHFVRCIRPNEEKLPDQFDMKKVKTQLKYTGVLETTRIRREGYSHRIPFMEFMKRYSVLSFQSGKPVQYDKAGSRELLEKLGLQGWALGNTKVFLKYYHVEQLTRQYETLQKKIVRIQSMIRMFITRNKFFQMKWKREKAVIRIQACVRGWLARRLYGPQRTRRTRAAIVIQKHVRGLLTRKRTHPLFGRRQKAALKIQSVYRGHRERKRVKQIRHSNEEKSAKFIQNVFRSHRAKKIVKQLKEENETRLHATVVLQTYFRMWRCRTVYHQLMKYREQKEIQLIYFGQQVDQYNKDMLTVLEKTNVPVPSLTMKSSTQKPSQSVPLEPHVEVVHTTPPQQDSPEKKKKPAPKPPPPPNVSEERIEHIKKMGQVKLLMPEREGGYYDELQEQKADGYKSPPDSPTISRIKGQGPVPPIESDLKSEKSDLYGEKSTQDLVYHLEQEHKDSFHGKWLQRHEENSSGEASPRSVSSENQSPNASSRNFKSTSEFKRFYASSSNVDRQVVPGLNLSFSSNSSPSLSPRNQTDHSGQLSWQKVPRPPTPPRSHKKAHPNGTLIKINGNLGNGDDHNGKKVQFSSGKPTIIFVRHREPKEILQNSDDSSTVTPEDHRKKLRKTNIDLTKTIKRVDRDAEVPVFNFRALLKKTGRLNTEEPEQ</sequence>
<evidence type="ECO:0000256" key="4">
    <source>
        <dbReference type="ARBA" id="ARBA00012513"/>
    </source>
</evidence>
<dbReference type="SMART" id="SM00220">
    <property type="entry name" value="S_TKc"/>
    <property type="match status" value="1"/>
</dbReference>
<dbReference type="InterPro" id="IPR017441">
    <property type="entry name" value="Protein_kinase_ATP_BS"/>
</dbReference>
<keyword evidence="5" id="KW-0963">Cytoplasm</keyword>
<evidence type="ECO:0000256" key="23">
    <source>
        <dbReference type="SAM" id="MobiDB-lite"/>
    </source>
</evidence>
<feature type="compositionally biased region" description="Basic and acidic residues" evidence="23">
    <location>
        <begin position="1389"/>
        <end position="1399"/>
    </location>
</feature>
<keyword evidence="12 21" id="KW-0067">ATP-binding</keyword>
<dbReference type="PROSITE" id="PS00108">
    <property type="entry name" value="PROTEIN_KINASE_ST"/>
    <property type="match status" value="1"/>
</dbReference>
<evidence type="ECO:0000256" key="12">
    <source>
        <dbReference type="ARBA" id="ARBA00022840"/>
    </source>
</evidence>
<dbReference type="InterPro" id="IPR036083">
    <property type="entry name" value="MYSc_Myo3"/>
</dbReference>
<feature type="region of interest" description="Disordered" evidence="23">
    <location>
        <begin position="1304"/>
        <end position="1333"/>
    </location>
</feature>
<dbReference type="GO" id="GO:0004674">
    <property type="term" value="F:protein serine/threonine kinase activity"/>
    <property type="evidence" value="ECO:0007669"/>
    <property type="project" value="UniProtKB-KW"/>
</dbReference>
<dbReference type="GO" id="GO:0003779">
    <property type="term" value="F:actin binding"/>
    <property type="evidence" value="ECO:0007669"/>
    <property type="project" value="UniProtKB-KW"/>
</dbReference>
<evidence type="ECO:0000313" key="27">
    <source>
        <dbReference type="Proteomes" id="UP001195483"/>
    </source>
</evidence>
<dbReference type="FunFam" id="1.20.58.530:FF:000010">
    <property type="entry name" value="Myosin IIIA"/>
    <property type="match status" value="1"/>
</dbReference>
<accession>A0AAE0TCL5</accession>
<keyword evidence="8" id="KW-0808">Transferase</keyword>
<keyword evidence="15 21" id="KW-0009">Actin-binding</keyword>
<comment type="similarity">
    <text evidence="3">In the C-terminal section; belongs to the TRAFAC class myosin-kinesin ATPase superfamily. Myosin family.</text>
</comment>
<evidence type="ECO:0000256" key="22">
    <source>
        <dbReference type="PROSITE-ProRule" id="PRU10141"/>
    </source>
</evidence>
<keyword evidence="9" id="KW-0677">Repeat</keyword>
<evidence type="ECO:0000256" key="7">
    <source>
        <dbReference type="ARBA" id="ARBA00022606"/>
    </source>
</evidence>
<comment type="catalytic activity">
    <reaction evidence="19">
        <text>L-threonyl-[protein] + ATP = O-phospho-L-threonyl-[protein] + ADP + H(+)</text>
        <dbReference type="Rhea" id="RHEA:46608"/>
        <dbReference type="Rhea" id="RHEA-COMP:11060"/>
        <dbReference type="Rhea" id="RHEA-COMP:11605"/>
        <dbReference type="ChEBI" id="CHEBI:15378"/>
        <dbReference type="ChEBI" id="CHEBI:30013"/>
        <dbReference type="ChEBI" id="CHEBI:30616"/>
        <dbReference type="ChEBI" id="CHEBI:61977"/>
        <dbReference type="ChEBI" id="CHEBI:456216"/>
        <dbReference type="EC" id="2.7.11.1"/>
    </reaction>
</comment>
<reference evidence="26" key="1">
    <citation type="journal article" date="2021" name="Genome Biol. Evol.">
        <title>A High-Quality Reference Genome for a Parasitic Bivalve with Doubly Uniparental Inheritance (Bivalvia: Unionida).</title>
        <authorList>
            <person name="Smith C.H."/>
        </authorList>
    </citation>
    <scope>NUCLEOTIDE SEQUENCE</scope>
    <source>
        <strain evidence="26">CHS0354</strain>
    </source>
</reference>
<dbReference type="Gene3D" id="1.20.120.720">
    <property type="entry name" value="Myosin VI head, motor domain, U50 subdomain"/>
    <property type="match status" value="1"/>
</dbReference>
<feature type="compositionally biased region" description="Polar residues" evidence="23">
    <location>
        <begin position="1432"/>
        <end position="1457"/>
    </location>
</feature>